<dbReference type="EMBL" id="BGZL01000011">
    <property type="protein sequence ID" value="GBQ02592.1"/>
    <property type="molecule type" value="Genomic_DNA"/>
</dbReference>
<proteinExistence type="predicted"/>
<feature type="region of interest" description="Disordered" evidence="1">
    <location>
        <begin position="131"/>
        <end position="211"/>
    </location>
</feature>
<comment type="caution">
    <text evidence="2">The sequence shown here is derived from an EMBL/GenBank/DDBJ whole genome shotgun (WGS) entry which is preliminary data.</text>
</comment>
<dbReference type="Proteomes" id="UP000265354">
    <property type="component" value="Unassembled WGS sequence"/>
</dbReference>
<feature type="compositionally biased region" description="Basic and acidic residues" evidence="1">
    <location>
        <begin position="193"/>
        <end position="211"/>
    </location>
</feature>
<accession>A0A388T338</accession>
<dbReference type="RefSeq" id="WP_116428271.1">
    <property type="nucleotide sequence ID" value="NZ_BGZL01000011.1"/>
</dbReference>
<protein>
    <submittedName>
        <fullName evidence="2">Uncharacterized protein</fullName>
    </submittedName>
</protein>
<evidence type="ECO:0000313" key="2">
    <source>
        <dbReference type="EMBL" id="GBQ02592.1"/>
    </source>
</evidence>
<sequence>MSHRFEALVVRHTHRIPAPSGPAGDGSVVARQFDAALLSAGFKLSSRAFSYLAGLSEGTVVDVAVRVLRTVREMAGDHVRHNAYCIDFPADVPDTADFRRECVAGAPADDRTRASTLERLGSGVVDLRTLPSYGQVPAPGRSPSRSRCRHGRRAAAHRLHRHGTKPPRASATAPPTAKASPTGARKSMGQVLRDIHDAAQGVSDDHTRIRR</sequence>
<dbReference type="AlphaFoldDB" id="A0A388T338"/>
<gene>
    <name evidence="2" type="ORF">SSP531S_40510</name>
</gene>
<reference evidence="2 3" key="1">
    <citation type="submission" date="2018-07" db="EMBL/GenBank/DDBJ databases">
        <title>Whole Genome Shotgun Sequence of Streptomyces spongiicola strain 531S.</title>
        <authorList>
            <person name="Dohra H."/>
            <person name="Kodani S."/>
        </authorList>
    </citation>
    <scope>NUCLEOTIDE SEQUENCE [LARGE SCALE GENOMIC DNA]</scope>
    <source>
        <strain evidence="2 3">531S</strain>
    </source>
</reference>
<feature type="compositionally biased region" description="Low complexity" evidence="1">
    <location>
        <begin position="166"/>
        <end position="182"/>
    </location>
</feature>
<organism evidence="2 3">
    <name type="scientific">Streptomyces spongiicola</name>
    <dbReference type="NCBI Taxonomy" id="1690221"/>
    <lineage>
        <taxon>Bacteria</taxon>
        <taxon>Bacillati</taxon>
        <taxon>Actinomycetota</taxon>
        <taxon>Actinomycetes</taxon>
        <taxon>Kitasatosporales</taxon>
        <taxon>Streptomycetaceae</taxon>
        <taxon>Streptomyces</taxon>
    </lineage>
</organism>
<name>A0A388T338_9ACTN</name>
<evidence type="ECO:0000313" key="3">
    <source>
        <dbReference type="Proteomes" id="UP000265354"/>
    </source>
</evidence>
<feature type="compositionally biased region" description="Basic residues" evidence="1">
    <location>
        <begin position="144"/>
        <end position="165"/>
    </location>
</feature>
<evidence type="ECO:0000256" key="1">
    <source>
        <dbReference type="SAM" id="MobiDB-lite"/>
    </source>
</evidence>